<dbReference type="Proteomes" id="UP000188637">
    <property type="component" value="Unassembled WGS sequence"/>
</dbReference>
<evidence type="ECO:0000313" key="1">
    <source>
        <dbReference type="EMBL" id="ONI43983.1"/>
    </source>
</evidence>
<comment type="caution">
    <text evidence="1">The sequence shown here is derived from an EMBL/GenBank/DDBJ whole genome shotgun (WGS) entry which is preliminary data.</text>
</comment>
<proteinExistence type="predicted"/>
<evidence type="ECO:0000313" key="2">
    <source>
        <dbReference type="Proteomes" id="UP000188637"/>
    </source>
</evidence>
<name>A0ACC8XHP0_9FIRM</name>
<reference evidence="1" key="1">
    <citation type="submission" date="2016-08" db="EMBL/GenBank/DDBJ databases">
        <authorList>
            <person name="Ngugi D.K."/>
            <person name="Miyake S."/>
            <person name="Stingl U."/>
        </authorList>
    </citation>
    <scope>NUCLEOTIDE SEQUENCE</scope>
    <source>
        <strain evidence="1">SCG-D08WGA-EpuloA1</strain>
    </source>
</reference>
<gene>
    <name evidence="1" type="ORF">AN640_05955</name>
</gene>
<dbReference type="EMBL" id="LJHD01000130">
    <property type="protein sequence ID" value="ONI43983.1"/>
    <property type="molecule type" value="Genomic_DNA"/>
</dbReference>
<protein>
    <submittedName>
        <fullName evidence="1">TIGR00268 family protein</fullName>
    </submittedName>
</protein>
<sequence>MNLKSLKKVCIAFSGGVDSTYLLYIAYKQLGSANVLAVTVSSSMCPEREFKEALEFIKQHNIKHIIVNADEYNIKEFVENGKDRCYYCKKSIFSKIKEIAKQNGIDYVLDGSNKDDEGDYRPGMKALAELNILSPLKQEGLTKQQIRDFSKNEELPTWNKPSMACLASRIPYGKEITKEKLAKVEKAENFMADLGFKHIRVRYYEELAKIEVPSQNIDEVLKYKQEIVEQFNKFGFKSVALDLKGYRMGSMNEVL</sequence>
<keyword evidence="2" id="KW-1185">Reference proteome</keyword>
<organism evidence="1 2">
    <name type="scientific">Candidatus Epulonipiscium fishelsonii</name>
    <dbReference type="NCBI Taxonomy" id="77094"/>
    <lineage>
        <taxon>Bacteria</taxon>
        <taxon>Bacillati</taxon>
        <taxon>Bacillota</taxon>
        <taxon>Clostridia</taxon>
        <taxon>Lachnospirales</taxon>
        <taxon>Lachnospiraceae</taxon>
        <taxon>Candidatus Epulonipiscium</taxon>
    </lineage>
</organism>
<accession>A0ACC8XHP0</accession>